<evidence type="ECO:0000256" key="3">
    <source>
        <dbReference type="ARBA" id="ARBA00046345"/>
    </source>
</evidence>
<feature type="region of interest" description="Disordered" evidence="4">
    <location>
        <begin position="464"/>
        <end position="493"/>
    </location>
</feature>
<feature type="domain" description="PhoH-like protein" evidence="5">
    <location>
        <begin position="538"/>
        <end position="745"/>
    </location>
</feature>
<evidence type="ECO:0000313" key="8">
    <source>
        <dbReference type="Proteomes" id="UP001301350"/>
    </source>
</evidence>
<dbReference type="Pfam" id="PF02562">
    <property type="entry name" value="PhoH"/>
    <property type="match status" value="1"/>
</dbReference>
<protein>
    <recommendedName>
        <fullName evidence="9">PhoH family protein</fullName>
    </recommendedName>
</protein>
<dbReference type="Proteomes" id="UP001301350">
    <property type="component" value="Unassembled WGS sequence"/>
</dbReference>
<evidence type="ECO:0000256" key="1">
    <source>
        <dbReference type="ARBA" id="ARBA00022741"/>
    </source>
</evidence>
<dbReference type="GO" id="GO:0005524">
    <property type="term" value="F:ATP binding"/>
    <property type="evidence" value="ECO:0007669"/>
    <property type="project" value="UniProtKB-KW"/>
</dbReference>
<keyword evidence="8" id="KW-1185">Reference proteome</keyword>
<dbReference type="PANTHER" id="PTHR30473">
    <property type="entry name" value="PROTEIN PHOH"/>
    <property type="match status" value="1"/>
</dbReference>
<dbReference type="InterPro" id="IPR029060">
    <property type="entry name" value="PIN-like_dom_sf"/>
</dbReference>
<dbReference type="InterPro" id="IPR003714">
    <property type="entry name" value="PhoH"/>
</dbReference>
<feature type="region of interest" description="Disordered" evidence="4">
    <location>
        <begin position="106"/>
        <end position="139"/>
    </location>
</feature>
<dbReference type="CDD" id="cd09883">
    <property type="entry name" value="PIN_VapC_PhoHL-ATPase"/>
    <property type="match status" value="1"/>
</dbReference>
<name>A0AAV9IRJ4_CYACA</name>
<evidence type="ECO:0008006" key="9">
    <source>
        <dbReference type="Google" id="ProtNLM"/>
    </source>
</evidence>
<gene>
    <name evidence="7" type="ORF">CDCA_CDCA03G0887</name>
</gene>
<dbReference type="Gene3D" id="3.40.50.1010">
    <property type="entry name" value="5'-nuclease"/>
    <property type="match status" value="1"/>
</dbReference>
<dbReference type="EMBL" id="JANCYW010000003">
    <property type="protein sequence ID" value="KAK4534862.1"/>
    <property type="molecule type" value="Genomic_DNA"/>
</dbReference>
<reference evidence="7 8" key="1">
    <citation type="submission" date="2022-07" db="EMBL/GenBank/DDBJ databases">
        <title>Genome-wide signatures of adaptation to extreme environments.</title>
        <authorList>
            <person name="Cho C.H."/>
            <person name="Yoon H.S."/>
        </authorList>
    </citation>
    <scope>NUCLEOTIDE SEQUENCE [LARGE SCALE GENOMIC DNA]</scope>
    <source>
        <strain evidence="7 8">DBV 063 E5</strain>
    </source>
</reference>
<proteinExistence type="inferred from homology"/>
<dbReference type="SUPFAM" id="SSF88723">
    <property type="entry name" value="PIN domain-like"/>
    <property type="match status" value="1"/>
</dbReference>
<comment type="caution">
    <text evidence="7">The sequence shown here is derived from an EMBL/GenBank/DDBJ whole genome shotgun (WGS) entry which is preliminary data.</text>
</comment>
<dbReference type="AlphaFoldDB" id="A0AAV9IRJ4"/>
<dbReference type="PANTHER" id="PTHR30473:SF2">
    <property type="entry name" value="PIN DOMAIN-CONTAINING PROTEIN"/>
    <property type="match status" value="1"/>
</dbReference>
<keyword evidence="1" id="KW-0547">Nucleotide-binding</keyword>
<accession>A0AAV9IRJ4</accession>
<dbReference type="Gene3D" id="3.40.50.300">
    <property type="entry name" value="P-loop containing nucleotide triphosphate hydrolases"/>
    <property type="match status" value="1"/>
</dbReference>
<keyword evidence="2" id="KW-0067">ATP-binding</keyword>
<sequence length="759" mass="83752">MALRSTAAVSPLTCTDSRPLGFVVGGHDAARPRALDWRPRTPIPRCLIRGKRKAGGGAWRTLKSQGGGEGGPRDMRYVGRAAAIHTYVPVGRGVGFGLVVQQHRERLRRRTGHEASENGSAARTASPSATGNNSAERRRASRITTRRLYVIDTNVILHDSSCLWRFGRHDICLPITVLEELDKFKRGNEEINFHAREFLRMLDEMTVERAARRNGTHRDNADQTMCPDDAEAAMLPQHPERNSTASADRWQDHFIRDGVLLGEDEERRGRMRISLHCRDDDVERLFFYDCPDTRILSCVQALAAGKPEPQCDWTAESCTDADGHHGDAAFAETSVAPRYERVVLVTKDVNLRMKARAMGLFAEDYEQDRVESVSKLYTGQRLVENVPDAIIEQLHRPPFGVTLEEVERELRNWYDAQGLSTTVTAGEAPWSRRLQQGESRGGANAPAEHGPWAWMAHHLLPREHRPATPNAASGVPAANAPDGDGTAASTSSSSLQPLANEHFVFRNPARSVLASYSFSKAAGRFLFQRVATFGAYGIMPRNAEQRFALQALVDPDIPLVSIAGVAGTGKTLICLAAALEMQSRGACDQIYVSRPVVPLGNRDVGFLPGDLEEKLAPYMQPLYDNLSVIKAADCHVRDNGKVVPGPRSRAIDELLASARLKVAALAYVRGRSLTRTFFIIDESQNLTPHEVKAIITRAGDGTKIVLCGDLHQIDNPYVDGCSNGLSYLIERMKGQRLYAHVTLERGERSELSKLASELL</sequence>
<dbReference type="InterPro" id="IPR002716">
    <property type="entry name" value="PIN_dom"/>
</dbReference>
<evidence type="ECO:0000259" key="5">
    <source>
        <dbReference type="Pfam" id="PF02562"/>
    </source>
</evidence>
<evidence type="ECO:0000256" key="2">
    <source>
        <dbReference type="ARBA" id="ARBA00022840"/>
    </source>
</evidence>
<feature type="compositionally biased region" description="Polar residues" evidence="4">
    <location>
        <begin position="117"/>
        <end position="133"/>
    </location>
</feature>
<dbReference type="InterPro" id="IPR051451">
    <property type="entry name" value="PhoH2-like"/>
</dbReference>
<dbReference type="SUPFAM" id="SSF52540">
    <property type="entry name" value="P-loop containing nucleoside triphosphate hydrolases"/>
    <property type="match status" value="1"/>
</dbReference>
<dbReference type="GO" id="GO:0005829">
    <property type="term" value="C:cytosol"/>
    <property type="evidence" value="ECO:0007669"/>
    <property type="project" value="TreeGrafter"/>
</dbReference>
<feature type="domain" description="PIN" evidence="6">
    <location>
        <begin position="149"/>
        <end position="366"/>
    </location>
</feature>
<dbReference type="FunFam" id="3.40.50.300:FF:000013">
    <property type="entry name" value="PhoH family ATPase"/>
    <property type="match status" value="1"/>
</dbReference>
<dbReference type="Pfam" id="PF13638">
    <property type="entry name" value="PIN_4"/>
    <property type="match status" value="1"/>
</dbReference>
<organism evidence="7 8">
    <name type="scientific">Cyanidium caldarium</name>
    <name type="common">Red alga</name>
    <dbReference type="NCBI Taxonomy" id="2771"/>
    <lineage>
        <taxon>Eukaryota</taxon>
        <taxon>Rhodophyta</taxon>
        <taxon>Bangiophyceae</taxon>
        <taxon>Cyanidiales</taxon>
        <taxon>Cyanidiaceae</taxon>
        <taxon>Cyanidium</taxon>
    </lineage>
</organism>
<evidence type="ECO:0000313" key="7">
    <source>
        <dbReference type="EMBL" id="KAK4534862.1"/>
    </source>
</evidence>
<evidence type="ECO:0000259" key="6">
    <source>
        <dbReference type="Pfam" id="PF13638"/>
    </source>
</evidence>
<feature type="compositionally biased region" description="Low complexity" evidence="4">
    <location>
        <begin position="482"/>
        <end position="493"/>
    </location>
</feature>
<comment type="similarity">
    <text evidence="3">In the N-terminal section; belongs to the PINc/VapC protein family.</text>
</comment>
<evidence type="ECO:0000256" key="4">
    <source>
        <dbReference type="SAM" id="MobiDB-lite"/>
    </source>
</evidence>
<dbReference type="InterPro" id="IPR027417">
    <property type="entry name" value="P-loop_NTPase"/>
</dbReference>